<evidence type="ECO:0000259" key="1">
    <source>
        <dbReference type="PROSITE" id="PS50097"/>
    </source>
</evidence>
<reference evidence="2 3" key="1">
    <citation type="journal article" date="2022" name="G3 (Bethesda)">
        <title>Enemy or ally: a genomic approach to elucidate the lifestyle of Phyllosticta citrichinaensis.</title>
        <authorList>
            <person name="Buijs V.A."/>
            <person name="Groenewald J.Z."/>
            <person name="Haridas S."/>
            <person name="LaButti K.M."/>
            <person name="Lipzen A."/>
            <person name="Martin F.M."/>
            <person name="Barry K."/>
            <person name="Grigoriev I.V."/>
            <person name="Crous P.W."/>
            <person name="Seidl M.F."/>
        </authorList>
    </citation>
    <scope>NUCLEOTIDE SEQUENCE [LARGE SCALE GENOMIC DNA]</scope>
    <source>
        <strain evidence="2 3">CBS 129764</strain>
    </source>
</reference>
<accession>A0ABR1XFT4</accession>
<dbReference type="InterPro" id="IPR000210">
    <property type="entry name" value="BTB/POZ_dom"/>
</dbReference>
<proteinExistence type="predicted"/>
<dbReference type="PANTHER" id="PTHR47843">
    <property type="entry name" value="BTB DOMAIN-CONTAINING PROTEIN-RELATED"/>
    <property type="match status" value="1"/>
</dbReference>
<evidence type="ECO:0000313" key="2">
    <source>
        <dbReference type="EMBL" id="KAK8153061.1"/>
    </source>
</evidence>
<name>A0ABR1XFT4_9PEZI</name>
<dbReference type="InterPro" id="IPR011333">
    <property type="entry name" value="SKP1/BTB/POZ_sf"/>
</dbReference>
<comment type="caution">
    <text evidence="2">The sequence shown here is derived from an EMBL/GenBank/DDBJ whole genome shotgun (WGS) entry which is preliminary data.</text>
</comment>
<dbReference type="EMBL" id="JBBWUH010000013">
    <property type="protein sequence ID" value="KAK8153061.1"/>
    <property type="molecule type" value="Genomic_DNA"/>
</dbReference>
<dbReference type="PANTHER" id="PTHR47843:SF5">
    <property type="entry name" value="BTB_POZ DOMAIN PROTEIN"/>
    <property type="match status" value="1"/>
</dbReference>
<evidence type="ECO:0000313" key="3">
    <source>
        <dbReference type="Proteomes" id="UP001456524"/>
    </source>
</evidence>
<feature type="domain" description="BTB" evidence="1">
    <location>
        <begin position="29"/>
        <end position="109"/>
    </location>
</feature>
<dbReference type="SUPFAM" id="SSF54695">
    <property type="entry name" value="POZ domain"/>
    <property type="match status" value="1"/>
</dbReference>
<sequence>MPPGKKDVEPELIELKQFPKRNFQLKKHTDLTIKCKGKSFKCRGKTFHVHKLILSMKSGFFKSILDADTQSGNSKLSTISLDEDHPNLVQAMLQAMLEFYYLDDYDENTPAPDTGQPRPLASLECPSEVKHRYRVEKRLWFDIQLYSMAKKYKIEALKQAILQKSRTLVKGFPNQHGERGLSPARVADVAGMAFSESYRTDKRMQHLVYGGTMKNIDMLVLDINFTMRVDQLAKFWKQMVHFGALLRNERLRCPACSALANPHFPGGDGLRQCQRCGKIEPFDVWLAKSRRDSAHEGI</sequence>
<dbReference type="CDD" id="cd18186">
    <property type="entry name" value="BTB_POZ_ZBTB_KLHL-like"/>
    <property type="match status" value="1"/>
</dbReference>
<protein>
    <recommendedName>
        <fullName evidence="1">BTB domain-containing protein</fullName>
    </recommendedName>
</protein>
<organism evidence="2 3">
    <name type="scientific">Phyllosticta citrichinensis</name>
    <dbReference type="NCBI Taxonomy" id="1130410"/>
    <lineage>
        <taxon>Eukaryota</taxon>
        <taxon>Fungi</taxon>
        <taxon>Dikarya</taxon>
        <taxon>Ascomycota</taxon>
        <taxon>Pezizomycotina</taxon>
        <taxon>Dothideomycetes</taxon>
        <taxon>Dothideomycetes incertae sedis</taxon>
        <taxon>Botryosphaeriales</taxon>
        <taxon>Phyllostictaceae</taxon>
        <taxon>Phyllosticta</taxon>
    </lineage>
</organism>
<dbReference type="Proteomes" id="UP001456524">
    <property type="component" value="Unassembled WGS sequence"/>
</dbReference>
<keyword evidence="3" id="KW-1185">Reference proteome</keyword>
<dbReference type="PROSITE" id="PS50097">
    <property type="entry name" value="BTB"/>
    <property type="match status" value="1"/>
</dbReference>
<dbReference type="Gene3D" id="3.30.710.10">
    <property type="entry name" value="Potassium Channel Kv1.1, Chain A"/>
    <property type="match status" value="1"/>
</dbReference>
<dbReference type="Pfam" id="PF00651">
    <property type="entry name" value="BTB"/>
    <property type="match status" value="1"/>
</dbReference>
<gene>
    <name evidence="2" type="ORF">IWX90DRAFT_80174</name>
</gene>